<comment type="caution">
    <text evidence="1">The sequence shown here is derived from an EMBL/GenBank/DDBJ whole genome shotgun (WGS) entry which is preliminary data.</text>
</comment>
<reference evidence="1 2" key="1">
    <citation type="journal article" date="2015" name="Nature">
        <title>rRNA introns, odd ribosomes, and small enigmatic genomes across a large radiation of phyla.</title>
        <authorList>
            <person name="Brown C.T."/>
            <person name="Hug L.A."/>
            <person name="Thomas B.C."/>
            <person name="Sharon I."/>
            <person name="Castelle C.J."/>
            <person name="Singh A."/>
            <person name="Wilkins M.J."/>
            <person name="Williams K.H."/>
            <person name="Banfield J.F."/>
        </authorList>
    </citation>
    <scope>NUCLEOTIDE SEQUENCE [LARGE SCALE GENOMIC DNA]</scope>
</reference>
<sequence>MTESRDGKEPVMSSKIDVLYARLDAEGRVMHLTDEEILAIHTDIAAKMREHVLRLSAIEQEANSNEVILTPIYPE</sequence>
<gene>
    <name evidence="1" type="ORF">UU41_C0015G0002</name>
</gene>
<dbReference type="EMBL" id="LCAN01000015">
    <property type="protein sequence ID" value="KKR93988.1"/>
    <property type="molecule type" value="Genomic_DNA"/>
</dbReference>
<accession>A0A0G0UZD0</accession>
<organism evidence="1 2">
    <name type="scientific">Candidatus Roizmanbacteria bacterium GW2011_GWA1_41_13</name>
    <dbReference type="NCBI Taxonomy" id="1618474"/>
    <lineage>
        <taxon>Bacteria</taxon>
        <taxon>Candidatus Roizmaniibacteriota</taxon>
    </lineage>
</organism>
<evidence type="ECO:0000313" key="1">
    <source>
        <dbReference type="EMBL" id="KKR93988.1"/>
    </source>
</evidence>
<evidence type="ECO:0000313" key="2">
    <source>
        <dbReference type="Proteomes" id="UP000034961"/>
    </source>
</evidence>
<proteinExistence type="predicted"/>
<dbReference type="Proteomes" id="UP000034961">
    <property type="component" value="Unassembled WGS sequence"/>
</dbReference>
<name>A0A0G0UZD0_9BACT</name>
<dbReference type="AlphaFoldDB" id="A0A0G0UZD0"/>
<protein>
    <submittedName>
        <fullName evidence="1">Uncharacterized protein</fullName>
    </submittedName>
</protein>